<reference evidence="1 2" key="1">
    <citation type="submission" date="2024-07" db="EMBL/GenBank/DDBJ databases">
        <title>Section-level genome sequencing and comparative genomics of Aspergillus sections Usti and Cavernicolus.</title>
        <authorList>
            <consortium name="Lawrence Berkeley National Laboratory"/>
            <person name="Nybo J.L."/>
            <person name="Vesth T.C."/>
            <person name="Theobald S."/>
            <person name="Frisvad J.C."/>
            <person name="Larsen T.O."/>
            <person name="Kjaerboelling I."/>
            <person name="Rothschild-Mancinelli K."/>
            <person name="Lyhne E.K."/>
            <person name="Kogle M.E."/>
            <person name="Barry K."/>
            <person name="Clum A."/>
            <person name="Na H."/>
            <person name="Ledsgaard L."/>
            <person name="Lin J."/>
            <person name="Lipzen A."/>
            <person name="Kuo A."/>
            <person name="Riley R."/>
            <person name="Mondo S."/>
            <person name="Labutti K."/>
            <person name="Haridas S."/>
            <person name="Pangalinan J."/>
            <person name="Salamov A.A."/>
            <person name="Simmons B.A."/>
            <person name="Magnuson J.K."/>
            <person name="Chen J."/>
            <person name="Drula E."/>
            <person name="Henrissat B."/>
            <person name="Wiebenga A."/>
            <person name="Lubbers R.J."/>
            <person name="Gomes A.C."/>
            <person name="Macurrencykelacurrency M.R."/>
            <person name="Stajich J."/>
            <person name="Grigoriev I.V."/>
            <person name="Mortensen U.H."/>
            <person name="De Vries R.P."/>
            <person name="Baker S.E."/>
            <person name="Andersen M.R."/>
        </authorList>
    </citation>
    <scope>NUCLEOTIDE SEQUENCE [LARGE SCALE GENOMIC DNA]</scope>
    <source>
        <strain evidence="1 2">CBS 449.75</strain>
    </source>
</reference>
<protein>
    <submittedName>
        <fullName evidence="1">Uncharacterized protein</fullName>
    </submittedName>
</protein>
<dbReference type="GeneID" id="98145594"/>
<sequence>MKEAYSTPLASTLQNKQVRKQFPQLSTDQLFQATYDHVHNRPDHATCDQSQLVDCPGRVKKSLISTIAWSRLEIR</sequence>
<name>A0ABR4L964_9EURO</name>
<organism evidence="1 2">
    <name type="scientific">Aspergillus lucknowensis</name>
    <dbReference type="NCBI Taxonomy" id="176173"/>
    <lineage>
        <taxon>Eukaryota</taxon>
        <taxon>Fungi</taxon>
        <taxon>Dikarya</taxon>
        <taxon>Ascomycota</taxon>
        <taxon>Pezizomycotina</taxon>
        <taxon>Eurotiomycetes</taxon>
        <taxon>Eurotiomycetidae</taxon>
        <taxon>Eurotiales</taxon>
        <taxon>Aspergillaceae</taxon>
        <taxon>Aspergillus</taxon>
        <taxon>Aspergillus subgen. Nidulantes</taxon>
    </lineage>
</organism>
<accession>A0ABR4L964</accession>
<dbReference type="Proteomes" id="UP001610432">
    <property type="component" value="Unassembled WGS sequence"/>
</dbReference>
<comment type="caution">
    <text evidence="1">The sequence shown here is derived from an EMBL/GenBank/DDBJ whole genome shotgun (WGS) entry which is preliminary data.</text>
</comment>
<dbReference type="RefSeq" id="XP_070880962.1">
    <property type="nucleotide sequence ID" value="XM_071030522.1"/>
</dbReference>
<dbReference type="EMBL" id="JBFXLQ010000076">
    <property type="protein sequence ID" value="KAL2861068.1"/>
    <property type="molecule type" value="Genomic_DNA"/>
</dbReference>
<evidence type="ECO:0000313" key="1">
    <source>
        <dbReference type="EMBL" id="KAL2861068.1"/>
    </source>
</evidence>
<keyword evidence="2" id="KW-1185">Reference proteome</keyword>
<gene>
    <name evidence="1" type="ORF">BJX67DRAFT_367388</name>
</gene>
<proteinExistence type="predicted"/>
<evidence type="ECO:0000313" key="2">
    <source>
        <dbReference type="Proteomes" id="UP001610432"/>
    </source>
</evidence>